<evidence type="ECO:0000313" key="3">
    <source>
        <dbReference type="Proteomes" id="UP000784294"/>
    </source>
</evidence>
<name>A0A3S5AEV2_9PLAT</name>
<feature type="compositionally biased region" description="Basic and acidic residues" evidence="1">
    <location>
        <begin position="14"/>
        <end position="28"/>
    </location>
</feature>
<organism evidence="2 3">
    <name type="scientific">Protopolystoma xenopodis</name>
    <dbReference type="NCBI Taxonomy" id="117903"/>
    <lineage>
        <taxon>Eukaryota</taxon>
        <taxon>Metazoa</taxon>
        <taxon>Spiralia</taxon>
        <taxon>Lophotrochozoa</taxon>
        <taxon>Platyhelminthes</taxon>
        <taxon>Monogenea</taxon>
        <taxon>Polyopisthocotylea</taxon>
        <taxon>Polystomatidea</taxon>
        <taxon>Polystomatidae</taxon>
        <taxon>Protopolystoma</taxon>
    </lineage>
</organism>
<reference evidence="2" key="1">
    <citation type="submission" date="2018-11" db="EMBL/GenBank/DDBJ databases">
        <authorList>
            <consortium name="Pathogen Informatics"/>
        </authorList>
    </citation>
    <scope>NUCLEOTIDE SEQUENCE</scope>
</reference>
<evidence type="ECO:0000256" key="1">
    <source>
        <dbReference type="SAM" id="MobiDB-lite"/>
    </source>
</evidence>
<comment type="caution">
    <text evidence="2">The sequence shown here is derived from an EMBL/GenBank/DDBJ whole genome shotgun (WGS) entry which is preliminary data.</text>
</comment>
<dbReference type="EMBL" id="CAAALY010249411">
    <property type="protein sequence ID" value="VEL35255.1"/>
    <property type="molecule type" value="Genomic_DNA"/>
</dbReference>
<evidence type="ECO:0000313" key="2">
    <source>
        <dbReference type="EMBL" id="VEL35255.1"/>
    </source>
</evidence>
<sequence length="114" mass="12645">MHAFELSHASGRTGTRDTHAHNQRDPARGPDAQVHRRPGAHETAAGGAPQRDEATPVLTPPRLHHRFTPQPEALINCCLIISTRSRNTHTLLHVLPRRLKPTRNCTPSRLVGQL</sequence>
<protein>
    <submittedName>
        <fullName evidence="2">Uncharacterized protein</fullName>
    </submittedName>
</protein>
<keyword evidence="3" id="KW-1185">Reference proteome</keyword>
<dbReference type="Proteomes" id="UP000784294">
    <property type="component" value="Unassembled WGS sequence"/>
</dbReference>
<proteinExistence type="predicted"/>
<dbReference type="AlphaFoldDB" id="A0A3S5AEV2"/>
<feature type="region of interest" description="Disordered" evidence="1">
    <location>
        <begin position="1"/>
        <end position="65"/>
    </location>
</feature>
<accession>A0A3S5AEV2</accession>
<gene>
    <name evidence="2" type="ORF">PXEA_LOCUS28695</name>
</gene>